<evidence type="ECO:0000256" key="8">
    <source>
        <dbReference type="SAM" id="SignalP"/>
    </source>
</evidence>
<evidence type="ECO:0000259" key="10">
    <source>
        <dbReference type="Pfam" id="PF25198"/>
    </source>
</evidence>
<feature type="domain" description="Spore germination GerAC-like C-terminal" evidence="9">
    <location>
        <begin position="220"/>
        <end position="382"/>
    </location>
</feature>
<reference evidence="11 12" key="1">
    <citation type="submission" date="2019-02" db="EMBL/GenBank/DDBJ databases">
        <title>Paenibacillus sp. nov., isolated from surface-sterilized tissue of Thalictrum simplex L.</title>
        <authorList>
            <person name="Tuo L."/>
        </authorList>
    </citation>
    <scope>NUCLEOTIDE SEQUENCE [LARGE SCALE GENOMIC DNA]</scope>
    <source>
        <strain evidence="11 12">N2SHLJ1</strain>
    </source>
</reference>
<evidence type="ECO:0000256" key="5">
    <source>
        <dbReference type="ARBA" id="ARBA00023136"/>
    </source>
</evidence>
<organism evidence="11 12">
    <name type="scientific">Paenibacillus thalictri</name>
    <dbReference type="NCBI Taxonomy" id="2527873"/>
    <lineage>
        <taxon>Bacteria</taxon>
        <taxon>Bacillati</taxon>
        <taxon>Bacillota</taxon>
        <taxon>Bacilli</taxon>
        <taxon>Bacillales</taxon>
        <taxon>Paenibacillaceae</taxon>
        <taxon>Paenibacillus</taxon>
    </lineage>
</organism>
<evidence type="ECO:0000256" key="2">
    <source>
        <dbReference type="ARBA" id="ARBA00007886"/>
    </source>
</evidence>
<dbReference type="Pfam" id="PF25198">
    <property type="entry name" value="Spore_GerAC_N"/>
    <property type="match status" value="1"/>
</dbReference>
<dbReference type="AlphaFoldDB" id="A0A4Q9DFM4"/>
<proteinExistence type="inferred from homology"/>
<dbReference type="PANTHER" id="PTHR35789">
    <property type="entry name" value="SPORE GERMINATION PROTEIN B3"/>
    <property type="match status" value="1"/>
</dbReference>
<keyword evidence="7" id="KW-0449">Lipoprotein</keyword>
<dbReference type="InterPro" id="IPR008844">
    <property type="entry name" value="Spore_GerAC-like"/>
</dbReference>
<evidence type="ECO:0000256" key="3">
    <source>
        <dbReference type="ARBA" id="ARBA00022544"/>
    </source>
</evidence>
<comment type="subcellular location">
    <subcellularLocation>
        <location evidence="1">Membrane</location>
        <topology evidence="1">Lipid-anchor</topology>
    </subcellularLocation>
</comment>
<evidence type="ECO:0000256" key="1">
    <source>
        <dbReference type="ARBA" id="ARBA00004635"/>
    </source>
</evidence>
<evidence type="ECO:0000256" key="7">
    <source>
        <dbReference type="ARBA" id="ARBA00023288"/>
    </source>
</evidence>
<dbReference type="Pfam" id="PF05504">
    <property type="entry name" value="Spore_GerAC"/>
    <property type="match status" value="1"/>
</dbReference>
<evidence type="ECO:0000313" key="12">
    <source>
        <dbReference type="Proteomes" id="UP000293142"/>
    </source>
</evidence>
<dbReference type="EMBL" id="SIRE01000037">
    <property type="protein sequence ID" value="TBL69672.1"/>
    <property type="molecule type" value="Genomic_DNA"/>
</dbReference>
<accession>A0A4Q9DFM4</accession>
<dbReference type="RefSeq" id="WP_131018318.1">
    <property type="nucleotide sequence ID" value="NZ_SIRE01000037.1"/>
</dbReference>
<dbReference type="GO" id="GO:0009847">
    <property type="term" value="P:spore germination"/>
    <property type="evidence" value="ECO:0007669"/>
    <property type="project" value="InterPro"/>
</dbReference>
<keyword evidence="6" id="KW-0564">Palmitate</keyword>
<dbReference type="GO" id="GO:0016020">
    <property type="term" value="C:membrane"/>
    <property type="evidence" value="ECO:0007669"/>
    <property type="project" value="UniProtKB-SubCell"/>
</dbReference>
<comment type="caution">
    <text evidence="11">The sequence shown here is derived from an EMBL/GenBank/DDBJ whole genome shotgun (WGS) entry which is preliminary data.</text>
</comment>
<dbReference type="InterPro" id="IPR046953">
    <property type="entry name" value="Spore_GerAC-like_C"/>
</dbReference>
<name>A0A4Q9DFM4_9BACL</name>
<keyword evidence="12" id="KW-1185">Reference proteome</keyword>
<evidence type="ECO:0000259" key="9">
    <source>
        <dbReference type="Pfam" id="PF05504"/>
    </source>
</evidence>
<feature type="signal peptide" evidence="8">
    <location>
        <begin position="1"/>
        <end position="27"/>
    </location>
</feature>
<dbReference type="PANTHER" id="PTHR35789:SF1">
    <property type="entry name" value="SPORE GERMINATION PROTEIN B3"/>
    <property type="match status" value="1"/>
</dbReference>
<evidence type="ECO:0000256" key="6">
    <source>
        <dbReference type="ARBA" id="ARBA00023139"/>
    </source>
</evidence>
<sequence length="394" mass="44182">MSPYRYARCWIRLPKICLLLCTSFMLSGCWSQINLDQLTVVSAVGLDLSDDDTLQVTLQLVNPTLPVAAGGGQQRRSYATYTTQGHTVEEALDKIKQQAKKSVFLPQTRVILIGENFARHGIGGTMDFFLRDPNQNLNSWVLVSSISARETLEHAEELESVPADEWKEYLSSKKRKPLIETVQLYQFLPRLHQVGFQASVSGMFPVSGIKGEEIMRIGETAIFRGDKMVGWLTAEESQVTNWLADGPRAGSIQLNMAEDAFINFNLKNIRTRIQPDLQEDQPVMSIQLRGEAEIVTTTRRLDLTNPKTAAKLEQALNELIRTSVAHTVAKVCGTYKSDIFGFGESLHRKDPKQWKLLKPQWGETIGKLKPKVAVSVQLVKSGLLRDSSSYTEKE</sequence>
<protein>
    <submittedName>
        <fullName evidence="11">Ger(X)C family spore germination protein</fullName>
    </submittedName>
</protein>
<dbReference type="PROSITE" id="PS51257">
    <property type="entry name" value="PROKAR_LIPOPROTEIN"/>
    <property type="match status" value="1"/>
</dbReference>
<evidence type="ECO:0000256" key="4">
    <source>
        <dbReference type="ARBA" id="ARBA00022729"/>
    </source>
</evidence>
<dbReference type="InterPro" id="IPR038501">
    <property type="entry name" value="Spore_GerAC_C_sf"/>
</dbReference>
<dbReference type="Gene3D" id="3.30.300.210">
    <property type="entry name" value="Nutrient germinant receptor protein C, domain 3"/>
    <property type="match status" value="1"/>
</dbReference>
<dbReference type="Proteomes" id="UP000293142">
    <property type="component" value="Unassembled WGS sequence"/>
</dbReference>
<dbReference type="OrthoDB" id="9816067at2"/>
<keyword evidence="5" id="KW-0472">Membrane</keyword>
<feature type="chain" id="PRO_5038820963" evidence="8">
    <location>
        <begin position="28"/>
        <end position="394"/>
    </location>
</feature>
<keyword evidence="3" id="KW-0309">Germination</keyword>
<dbReference type="InterPro" id="IPR057336">
    <property type="entry name" value="GerAC_N"/>
</dbReference>
<gene>
    <name evidence="11" type="ORF">EYB31_35410</name>
</gene>
<feature type="domain" description="Spore germination protein N-terminal" evidence="10">
    <location>
        <begin position="32"/>
        <end position="193"/>
    </location>
</feature>
<keyword evidence="4 8" id="KW-0732">Signal</keyword>
<comment type="similarity">
    <text evidence="2">Belongs to the GerABKC lipoprotein family.</text>
</comment>
<dbReference type="NCBIfam" id="TIGR02887">
    <property type="entry name" value="spore_ger_x_C"/>
    <property type="match status" value="1"/>
</dbReference>
<evidence type="ECO:0000313" key="11">
    <source>
        <dbReference type="EMBL" id="TBL69672.1"/>
    </source>
</evidence>